<dbReference type="OrthoDB" id="7949620at2"/>
<sequence>MSNNTPNSNEDQEPLSPEAEAVIKRARRSFGVSMMIMLVGFMAVAGALVYRVTQNSAANQYQAQTIALPQGAVVKSAVAQSGTITLTLEVNGEAMLRIVDAKSGLVLQDVRFSPELAE</sequence>
<dbReference type="RefSeq" id="WP_133571949.1">
    <property type="nucleotide sequence ID" value="NZ_SNYR01000001.1"/>
</dbReference>
<name>A0A4R6W2V2_9HYPH</name>
<dbReference type="Proteomes" id="UP000295391">
    <property type="component" value="Unassembled WGS sequence"/>
</dbReference>
<evidence type="ECO:0000313" key="2">
    <source>
        <dbReference type="EMBL" id="TDQ67325.1"/>
    </source>
</evidence>
<protein>
    <submittedName>
        <fullName evidence="2">Uncharacterized protein</fullName>
    </submittedName>
</protein>
<dbReference type="AlphaFoldDB" id="A0A4R6W2V2"/>
<dbReference type="Pfam" id="PF20082">
    <property type="entry name" value="DUF6476"/>
    <property type="match status" value="1"/>
</dbReference>
<comment type="caution">
    <text evidence="2">The sequence shown here is derived from an EMBL/GenBank/DDBJ whole genome shotgun (WGS) entry which is preliminary data.</text>
</comment>
<evidence type="ECO:0000256" key="1">
    <source>
        <dbReference type="SAM" id="Phobius"/>
    </source>
</evidence>
<organism evidence="2 3">
    <name type="scientific">Maritalea mobilis</name>
    <dbReference type="NCBI Taxonomy" id="483324"/>
    <lineage>
        <taxon>Bacteria</taxon>
        <taxon>Pseudomonadati</taxon>
        <taxon>Pseudomonadota</taxon>
        <taxon>Alphaproteobacteria</taxon>
        <taxon>Hyphomicrobiales</taxon>
        <taxon>Devosiaceae</taxon>
        <taxon>Maritalea</taxon>
    </lineage>
</organism>
<feature type="transmembrane region" description="Helical" evidence="1">
    <location>
        <begin position="30"/>
        <end position="50"/>
    </location>
</feature>
<gene>
    <name evidence="2" type="ORF">ATL17_1336</name>
</gene>
<keyword evidence="3" id="KW-1185">Reference proteome</keyword>
<dbReference type="EMBL" id="SNYR01000001">
    <property type="protein sequence ID" value="TDQ67325.1"/>
    <property type="molecule type" value="Genomic_DNA"/>
</dbReference>
<proteinExistence type="predicted"/>
<evidence type="ECO:0000313" key="3">
    <source>
        <dbReference type="Proteomes" id="UP000295391"/>
    </source>
</evidence>
<keyword evidence="1" id="KW-1133">Transmembrane helix</keyword>
<keyword evidence="1" id="KW-0472">Membrane</keyword>
<accession>A0A4R6W2V2</accession>
<reference evidence="2 3" key="1">
    <citation type="submission" date="2019-03" db="EMBL/GenBank/DDBJ databases">
        <title>Genomic Encyclopedia of Type Strains, Phase III (KMG-III): the genomes of soil and plant-associated and newly described type strains.</title>
        <authorList>
            <person name="Whitman W."/>
        </authorList>
    </citation>
    <scope>NUCLEOTIDE SEQUENCE [LARGE SCALE GENOMIC DNA]</scope>
    <source>
        <strain evidence="2 3">CGMCC 1.7002</strain>
    </source>
</reference>
<keyword evidence="1" id="KW-0812">Transmembrane</keyword>
<dbReference type="InterPro" id="IPR045519">
    <property type="entry name" value="DUF6476"/>
</dbReference>